<evidence type="ECO:0000313" key="3">
    <source>
        <dbReference type="Proteomes" id="UP000014155"/>
    </source>
</evidence>
<accession>S0FJV7</accession>
<gene>
    <name evidence="2" type="ORF">CTER_5009</name>
</gene>
<reference evidence="2 3" key="1">
    <citation type="journal article" date="2013" name="Genome Announc.">
        <title>Draft Genome Sequence of the Cellulolytic, Mesophilic, Anaerobic Bacterium Clostridium termitidis Strain CT1112 (DSM 5398).</title>
        <authorList>
            <person name="Lal S."/>
            <person name="Ramachandran U."/>
            <person name="Zhang X."/>
            <person name="Munir R."/>
            <person name="Sparling R."/>
            <person name="Levin D.B."/>
        </authorList>
    </citation>
    <scope>NUCLEOTIDE SEQUENCE [LARGE SCALE GENOMIC DNA]</scope>
    <source>
        <strain evidence="2 3">CT1112</strain>
    </source>
</reference>
<evidence type="ECO:0000259" key="1">
    <source>
        <dbReference type="Pfam" id="PF04015"/>
    </source>
</evidence>
<dbReference type="eggNOG" id="COG2768">
    <property type="taxonomic scope" value="Bacteria"/>
</dbReference>
<protein>
    <recommendedName>
        <fullName evidence="1">DUF362 domain-containing protein</fullName>
    </recommendedName>
</protein>
<dbReference type="EMBL" id="AORV01000066">
    <property type="protein sequence ID" value="EMS69404.1"/>
    <property type="molecule type" value="Genomic_DNA"/>
</dbReference>
<evidence type="ECO:0000313" key="2">
    <source>
        <dbReference type="EMBL" id="EMS69404.1"/>
    </source>
</evidence>
<dbReference type="Gene3D" id="3.40.50.11440">
    <property type="match status" value="1"/>
</dbReference>
<dbReference type="Proteomes" id="UP000014155">
    <property type="component" value="Unassembled WGS sequence"/>
</dbReference>
<proteinExistence type="predicted"/>
<dbReference type="AlphaFoldDB" id="S0FJV7"/>
<comment type="caution">
    <text evidence="2">The sequence shown here is derived from an EMBL/GenBank/DDBJ whole genome shotgun (WGS) entry which is preliminary data.</text>
</comment>
<feature type="domain" description="DUF362" evidence="1">
    <location>
        <begin position="55"/>
        <end position="202"/>
    </location>
</feature>
<dbReference type="STRING" id="1195236.CTER_5009"/>
<name>S0FJV7_RUMCE</name>
<dbReference type="Pfam" id="PF04015">
    <property type="entry name" value="DUF362"/>
    <property type="match status" value="1"/>
</dbReference>
<dbReference type="PATRIC" id="fig|1195236.3.peg.5205"/>
<dbReference type="RefSeq" id="WP_004630438.1">
    <property type="nucleotide sequence ID" value="NZ_AORV01000066.1"/>
</dbReference>
<dbReference type="InterPro" id="IPR007160">
    <property type="entry name" value="DUF362"/>
</dbReference>
<organism evidence="2 3">
    <name type="scientific">Ruminiclostridium cellobioparum subsp. termitidis CT1112</name>
    <dbReference type="NCBI Taxonomy" id="1195236"/>
    <lineage>
        <taxon>Bacteria</taxon>
        <taxon>Bacillati</taxon>
        <taxon>Bacillota</taxon>
        <taxon>Clostridia</taxon>
        <taxon>Eubacteriales</taxon>
        <taxon>Oscillospiraceae</taxon>
        <taxon>Ruminiclostridium</taxon>
    </lineage>
</organism>
<sequence length="417" mass="45844">MLPKLIRVKQKFADECIEDIEGEVKNELAKSGAKFASGSSIALAVGSRGIKNIHRIVKATVEYLKAMGVKPFVVPAMGSHGGANADGQKKVLEGYGITEEYTGAPIYSSMEVVELPQGELCHKVFMDSYAYNADGIIVINRIKVHTDFHGKTESGLLKMCVIGLGKHKQALEIHSYGVYGLRELIPKAARHILKNSKIMLGIGIVENAYDNTAVIKAVKPELMEEEEMKLLDTCRKNMPGLPVDKLDILIVDEMGKDISGVGIDPNITGRMRIRNEKEPEKPDITNIVVTDLTGASHGNALGMGLADFITRRLYDKIDFKATYENVLTSTFLERGKMPVVAQTDEEAVEYALRTCGKTDLEAVGIIRIKNTLHLGEIYVSPGIYEEIKDSLNIEVIGDFEEMTDLQGSLKKFEPGDT</sequence>
<keyword evidence="3" id="KW-1185">Reference proteome</keyword>